<dbReference type="PANTHER" id="PTHR30529:SF3">
    <property type="entry name" value="CYTOCHROME B561 HOMOLOG 1"/>
    <property type="match status" value="1"/>
</dbReference>
<gene>
    <name evidence="15" type="ORF">EC912_101838</name>
</gene>
<proteinExistence type="inferred from homology"/>
<protein>
    <submittedName>
        <fullName evidence="15">Cytochrome b561</fullName>
    </submittedName>
</protein>
<name>A0A4R3YYH9_9GAMM</name>
<dbReference type="AlphaFoldDB" id="A0A4R3YYH9"/>
<dbReference type="Proteomes" id="UP000295645">
    <property type="component" value="Unassembled WGS sequence"/>
</dbReference>
<feature type="transmembrane region" description="Helical" evidence="13">
    <location>
        <begin position="152"/>
        <end position="174"/>
    </location>
</feature>
<keyword evidence="3" id="KW-0813">Transport</keyword>
<evidence type="ECO:0000256" key="3">
    <source>
        <dbReference type="ARBA" id="ARBA00022448"/>
    </source>
</evidence>
<comment type="caution">
    <text evidence="15">The sequence shown here is derived from an EMBL/GenBank/DDBJ whole genome shotgun (WGS) entry which is preliminary data.</text>
</comment>
<comment type="cofactor">
    <cofactor evidence="1">
        <name>heme b</name>
        <dbReference type="ChEBI" id="CHEBI:60344"/>
    </cofactor>
</comment>
<dbReference type="RefSeq" id="WP_132141836.1">
    <property type="nucleotide sequence ID" value="NZ_SMCS01000001.1"/>
</dbReference>
<feature type="transmembrane region" description="Helical" evidence="13">
    <location>
        <begin position="20"/>
        <end position="39"/>
    </location>
</feature>
<dbReference type="GO" id="GO:0046872">
    <property type="term" value="F:metal ion binding"/>
    <property type="evidence" value="ECO:0007669"/>
    <property type="project" value="UniProtKB-KW"/>
</dbReference>
<dbReference type="OrthoDB" id="8589936at2"/>
<dbReference type="Pfam" id="PF01292">
    <property type="entry name" value="Ni_hydr_CYTB"/>
    <property type="match status" value="1"/>
</dbReference>
<keyword evidence="8" id="KW-0249">Electron transport</keyword>
<dbReference type="GO" id="GO:0005886">
    <property type="term" value="C:plasma membrane"/>
    <property type="evidence" value="ECO:0007669"/>
    <property type="project" value="UniProtKB-SubCell"/>
</dbReference>
<evidence type="ECO:0000256" key="7">
    <source>
        <dbReference type="ARBA" id="ARBA00022723"/>
    </source>
</evidence>
<sequence length="188" mass="20688">MTLEKTTSPEDATARHPRRLVALHWLTVLAVVAAATFILTRDEVSGRALRTWLLEGHRHAGLIVLILFVVRVAVRFRLGKLPHDGSTSRLIRVLAASTHVALYALLLGMPLLGWALSGAQGNTVHFFGIALPALVGEDEDLADRLQAWHLDAAWVLLGLVCLHIAAALWHHFVLRDGVLRRMLPGPRP</sequence>
<evidence type="ECO:0000256" key="1">
    <source>
        <dbReference type="ARBA" id="ARBA00001970"/>
    </source>
</evidence>
<comment type="subcellular location">
    <subcellularLocation>
        <location evidence="2">Cell membrane</location>
        <topology evidence="2">Multi-pass membrane protein</topology>
    </subcellularLocation>
</comment>
<keyword evidence="16" id="KW-1185">Reference proteome</keyword>
<keyword evidence="4" id="KW-1003">Cell membrane</keyword>
<reference evidence="15 16" key="1">
    <citation type="submission" date="2019-03" db="EMBL/GenBank/DDBJ databases">
        <title>Above-ground endophytic microbial communities from plants in different locations in the United States.</title>
        <authorList>
            <person name="Frank C."/>
        </authorList>
    </citation>
    <scope>NUCLEOTIDE SEQUENCE [LARGE SCALE GENOMIC DNA]</scope>
    <source>
        <strain evidence="15 16">LP_13_YM</strain>
    </source>
</reference>
<feature type="transmembrane region" description="Helical" evidence="13">
    <location>
        <begin position="90"/>
        <end position="116"/>
    </location>
</feature>
<evidence type="ECO:0000256" key="12">
    <source>
        <dbReference type="ARBA" id="ARBA00037975"/>
    </source>
</evidence>
<feature type="domain" description="Cytochrome b561 bacterial/Ni-hydrogenase" evidence="14">
    <location>
        <begin position="15"/>
        <end position="185"/>
    </location>
</feature>
<organism evidence="15 16">
    <name type="scientific">Luteibacter rhizovicinus</name>
    <dbReference type="NCBI Taxonomy" id="242606"/>
    <lineage>
        <taxon>Bacteria</taxon>
        <taxon>Pseudomonadati</taxon>
        <taxon>Pseudomonadota</taxon>
        <taxon>Gammaproteobacteria</taxon>
        <taxon>Lysobacterales</taxon>
        <taxon>Rhodanobacteraceae</taxon>
        <taxon>Luteibacter</taxon>
    </lineage>
</organism>
<dbReference type="SUPFAM" id="SSF81342">
    <property type="entry name" value="Transmembrane di-heme cytochromes"/>
    <property type="match status" value="1"/>
</dbReference>
<dbReference type="PANTHER" id="PTHR30529">
    <property type="entry name" value="CYTOCHROME B561"/>
    <property type="match status" value="1"/>
</dbReference>
<evidence type="ECO:0000259" key="14">
    <source>
        <dbReference type="Pfam" id="PF01292"/>
    </source>
</evidence>
<dbReference type="GO" id="GO:0020037">
    <property type="term" value="F:heme binding"/>
    <property type="evidence" value="ECO:0007669"/>
    <property type="project" value="TreeGrafter"/>
</dbReference>
<keyword evidence="9 13" id="KW-1133">Transmembrane helix</keyword>
<evidence type="ECO:0000256" key="10">
    <source>
        <dbReference type="ARBA" id="ARBA00023004"/>
    </source>
</evidence>
<evidence type="ECO:0000256" key="2">
    <source>
        <dbReference type="ARBA" id="ARBA00004651"/>
    </source>
</evidence>
<dbReference type="InterPro" id="IPR016174">
    <property type="entry name" value="Di-haem_cyt_TM"/>
</dbReference>
<dbReference type="GO" id="GO:0022904">
    <property type="term" value="P:respiratory electron transport chain"/>
    <property type="evidence" value="ECO:0007669"/>
    <property type="project" value="InterPro"/>
</dbReference>
<keyword evidence="6 13" id="KW-0812">Transmembrane</keyword>
<keyword evidence="5" id="KW-0349">Heme</keyword>
<evidence type="ECO:0000256" key="6">
    <source>
        <dbReference type="ARBA" id="ARBA00022692"/>
    </source>
</evidence>
<keyword evidence="7" id="KW-0479">Metal-binding</keyword>
<evidence type="ECO:0000313" key="15">
    <source>
        <dbReference type="EMBL" id="TCV97821.1"/>
    </source>
</evidence>
<dbReference type="InterPro" id="IPR052168">
    <property type="entry name" value="Cytochrome_b561_oxidase"/>
</dbReference>
<dbReference type="EMBL" id="SMCS01000001">
    <property type="protein sequence ID" value="TCV97821.1"/>
    <property type="molecule type" value="Genomic_DNA"/>
</dbReference>
<keyword evidence="11 13" id="KW-0472">Membrane</keyword>
<accession>A0A4R3YYH9</accession>
<evidence type="ECO:0000256" key="11">
    <source>
        <dbReference type="ARBA" id="ARBA00023136"/>
    </source>
</evidence>
<evidence type="ECO:0000256" key="13">
    <source>
        <dbReference type="SAM" id="Phobius"/>
    </source>
</evidence>
<evidence type="ECO:0000313" key="16">
    <source>
        <dbReference type="Proteomes" id="UP000295645"/>
    </source>
</evidence>
<evidence type="ECO:0000256" key="8">
    <source>
        <dbReference type="ARBA" id="ARBA00022982"/>
    </source>
</evidence>
<dbReference type="InterPro" id="IPR011577">
    <property type="entry name" value="Cyt_b561_bac/Ni-Hgenase"/>
</dbReference>
<feature type="transmembrane region" description="Helical" evidence="13">
    <location>
        <begin position="59"/>
        <end position="78"/>
    </location>
</feature>
<evidence type="ECO:0000256" key="4">
    <source>
        <dbReference type="ARBA" id="ARBA00022475"/>
    </source>
</evidence>
<evidence type="ECO:0000256" key="5">
    <source>
        <dbReference type="ARBA" id="ARBA00022617"/>
    </source>
</evidence>
<evidence type="ECO:0000256" key="9">
    <source>
        <dbReference type="ARBA" id="ARBA00022989"/>
    </source>
</evidence>
<keyword evidence="10" id="KW-0408">Iron</keyword>
<comment type="similarity">
    <text evidence="12">Belongs to the cytochrome b561 family.</text>
</comment>
<dbReference type="GO" id="GO:0009055">
    <property type="term" value="F:electron transfer activity"/>
    <property type="evidence" value="ECO:0007669"/>
    <property type="project" value="InterPro"/>
</dbReference>